<dbReference type="PANTHER" id="PTHR42354">
    <property type="entry name" value="C2H2-TYPE DOMAIN-CONTAINING PROTEIN"/>
    <property type="match status" value="1"/>
</dbReference>
<organism evidence="2 3">
    <name type="scientific">Lasiodiplodia hormozganensis</name>
    <dbReference type="NCBI Taxonomy" id="869390"/>
    <lineage>
        <taxon>Eukaryota</taxon>
        <taxon>Fungi</taxon>
        <taxon>Dikarya</taxon>
        <taxon>Ascomycota</taxon>
        <taxon>Pezizomycotina</taxon>
        <taxon>Dothideomycetes</taxon>
        <taxon>Dothideomycetes incertae sedis</taxon>
        <taxon>Botryosphaeriales</taxon>
        <taxon>Botryosphaeriaceae</taxon>
        <taxon>Lasiodiplodia</taxon>
    </lineage>
</organism>
<keyword evidence="3" id="KW-1185">Reference proteome</keyword>
<feature type="compositionally biased region" description="Low complexity" evidence="1">
    <location>
        <begin position="230"/>
        <end position="252"/>
    </location>
</feature>
<reference evidence="2" key="1">
    <citation type="submission" date="2023-06" db="EMBL/GenBank/DDBJ databases">
        <title>Multi-omics analyses reveal the molecular pathogenesis toolkit of Lasiodiplodia hormozganensis, a cross-kingdom pathogen.</title>
        <authorList>
            <person name="Felix C."/>
            <person name="Meneses R."/>
            <person name="Goncalves M.F.M."/>
            <person name="Tilleman L."/>
            <person name="Duarte A.S."/>
            <person name="Jorrin-Novo J.V."/>
            <person name="Van De Peer Y."/>
            <person name="Deforce D."/>
            <person name="Van Nieuwerburgh F."/>
            <person name="Esteves A.C."/>
            <person name="Alves A."/>
        </authorList>
    </citation>
    <scope>NUCLEOTIDE SEQUENCE</scope>
    <source>
        <strain evidence="2">CBS 339.90</strain>
    </source>
</reference>
<name>A0AA39YU17_9PEZI</name>
<dbReference type="AlphaFoldDB" id="A0AA39YU17"/>
<feature type="compositionally biased region" description="Low complexity" evidence="1">
    <location>
        <begin position="401"/>
        <end position="410"/>
    </location>
</feature>
<feature type="region of interest" description="Disordered" evidence="1">
    <location>
        <begin position="170"/>
        <end position="502"/>
    </location>
</feature>
<feature type="compositionally biased region" description="Basic residues" evidence="1">
    <location>
        <begin position="35"/>
        <end position="47"/>
    </location>
</feature>
<sequence>MAHHEQRDTPVGDSVLAIVGAFTSGLDVFKRLRERRRRRRSSKKSHRATPAQLEPSGDELQLSNSLRQNPLDIQRHYESNYAAVGEKFAQGDAIAHASLTEVLLKLNSGLVAIIGAFLSPGKNDHHPDYKSLTSLSDTSRAEAIDALGQLYQRLSQSQLVLDRVRHKCPSCGSHHHHDCGSSANPRQRGGCANAKRIPGAKPKPRRSQTELVIVRRPRNSAKYPPMKKPSSAALASRSQRQSNNASSGSSASTPVTTSFPPVDLPPRPQLPRSQSTSTSRSDPPPSYSKATAMSQPPSREMSLTRKPVKAPVATAPTTAKPQVKTPAAAAPVTAKAQVPAITAPPLQRPETWPHGPRPLREANTLPIIPPQEPPQPQRQLEHQNPLAHLQPAPLVIPQRPPRQQATAAAAAPPPLFQPARPPKFPVSTAALAELPGSSIAPAPPPPPPPPNPNVLHRRQPPAPPPKKQHLQAPQRPRPPNSEQQQQLRTSTSSSRNPSCASSVNLHLHPSAQLSAGSTSSRSRAAVAAAAALTTTPSTYSFSSDSTKLGEIPMRKWTVPWDYAAMERANAEAAALRGNLPAMEVGQIPGDGGRRRGGLLRFLRRGE</sequence>
<evidence type="ECO:0000256" key="1">
    <source>
        <dbReference type="SAM" id="MobiDB-lite"/>
    </source>
</evidence>
<feature type="compositionally biased region" description="Pro residues" evidence="1">
    <location>
        <begin position="367"/>
        <end position="376"/>
    </location>
</feature>
<feature type="compositionally biased region" description="Low complexity" evidence="1">
    <location>
        <begin position="309"/>
        <end position="340"/>
    </location>
</feature>
<feature type="compositionally biased region" description="Pro residues" evidence="1">
    <location>
        <begin position="411"/>
        <end position="424"/>
    </location>
</feature>
<evidence type="ECO:0000313" key="3">
    <source>
        <dbReference type="Proteomes" id="UP001175001"/>
    </source>
</evidence>
<gene>
    <name evidence="2" type="ORF">DIS24_g4653</name>
</gene>
<dbReference type="Proteomes" id="UP001175001">
    <property type="component" value="Unassembled WGS sequence"/>
</dbReference>
<dbReference type="EMBL" id="JAUJDW010000017">
    <property type="protein sequence ID" value="KAK0658593.1"/>
    <property type="molecule type" value="Genomic_DNA"/>
</dbReference>
<accession>A0AA39YU17</accession>
<dbReference type="PANTHER" id="PTHR42354:SF1">
    <property type="entry name" value="C2H2-TYPE DOMAIN-CONTAINING PROTEIN"/>
    <property type="match status" value="1"/>
</dbReference>
<proteinExistence type="predicted"/>
<feature type="compositionally biased region" description="Low complexity" evidence="1">
    <location>
        <begin position="270"/>
        <end position="281"/>
    </location>
</feature>
<comment type="caution">
    <text evidence="2">The sequence shown here is derived from an EMBL/GenBank/DDBJ whole genome shotgun (WGS) entry which is preliminary data.</text>
</comment>
<feature type="compositionally biased region" description="Pro residues" evidence="1">
    <location>
        <begin position="441"/>
        <end position="452"/>
    </location>
</feature>
<feature type="compositionally biased region" description="Low complexity" evidence="1">
    <location>
        <begin position="483"/>
        <end position="495"/>
    </location>
</feature>
<evidence type="ECO:0000313" key="2">
    <source>
        <dbReference type="EMBL" id="KAK0658593.1"/>
    </source>
</evidence>
<protein>
    <submittedName>
        <fullName evidence="2">Uncharacterized protein</fullName>
    </submittedName>
</protein>
<feature type="region of interest" description="Disordered" evidence="1">
    <location>
        <begin position="35"/>
        <end position="59"/>
    </location>
</feature>